<comment type="similarity">
    <text evidence="1">Belongs to the CutA family.</text>
</comment>
<dbReference type="Pfam" id="PF03091">
    <property type="entry name" value="CutA1"/>
    <property type="match status" value="1"/>
</dbReference>
<evidence type="ECO:0000313" key="3">
    <source>
        <dbReference type="Proteomes" id="UP000789941"/>
    </source>
</evidence>
<accession>A0A5E4LS06</accession>
<reference evidence="2 3" key="1">
    <citation type="submission" date="2019-08" db="EMBL/GenBank/DDBJ databases">
        <authorList>
            <person name="Vazquez-Campos X."/>
        </authorList>
    </citation>
    <scope>NUCLEOTIDE SEQUENCE [LARGE SCALE GENOMIC DNA]</scope>
    <source>
        <strain evidence="2">LFW-283_2</strain>
    </source>
</reference>
<organism evidence="2 3">
    <name type="scientific">Candidatus Bilamarchaeum dharawalense</name>
    <dbReference type="NCBI Taxonomy" id="2885759"/>
    <lineage>
        <taxon>Archaea</taxon>
        <taxon>Candidatus Micrarchaeota</taxon>
        <taxon>Candidatus Micrarchaeia</taxon>
        <taxon>Candidatus Anstonellales</taxon>
        <taxon>Candidatus Bilamarchaeaceae</taxon>
        <taxon>Candidatus Bilamarchaeum</taxon>
    </lineage>
</organism>
<dbReference type="PANTHER" id="PTHR23419:SF8">
    <property type="entry name" value="FI09726P"/>
    <property type="match status" value="1"/>
</dbReference>
<dbReference type="AlphaFoldDB" id="A0A5E4LS06"/>
<dbReference type="InterPro" id="IPR004323">
    <property type="entry name" value="Ion_tolerance_CutA"/>
</dbReference>
<gene>
    <name evidence="2" type="primary">cutA</name>
    <name evidence="2" type="ORF">LFW2832_01180</name>
</gene>
<dbReference type="Proteomes" id="UP000789941">
    <property type="component" value="Unassembled WGS sequence"/>
</dbReference>
<dbReference type="Gene3D" id="3.30.70.120">
    <property type="match status" value="1"/>
</dbReference>
<proteinExistence type="inferred from homology"/>
<comment type="caution">
    <text evidence="2">The sequence shown here is derived from an EMBL/GenBank/DDBJ whole genome shotgun (WGS) entry which is preliminary data.</text>
</comment>
<dbReference type="PANTHER" id="PTHR23419">
    <property type="entry name" value="DIVALENT CATION TOLERANCE CUTA-RELATED"/>
    <property type="match status" value="1"/>
</dbReference>
<dbReference type="SUPFAM" id="SSF54913">
    <property type="entry name" value="GlnB-like"/>
    <property type="match status" value="1"/>
</dbReference>
<dbReference type="EMBL" id="CABMJJ010000011">
    <property type="protein sequence ID" value="VVC04895.1"/>
    <property type="molecule type" value="Genomic_DNA"/>
</dbReference>
<dbReference type="GO" id="GO:0010038">
    <property type="term" value="P:response to metal ion"/>
    <property type="evidence" value="ECO:0007669"/>
    <property type="project" value="InterPro"/>
</dbReference>
<dbReference type="InterPro" id="IPR015867">
    <property type="entry name" value="N-reg_PII/ATP_PRibTrfase_C"/>
</dbReference>
<dbReference type="InterPro" id="IPR011322">
    <property type="entry name" value="N-reg_PII-like_a/b"/>
</dbReference>
<dbReference type="GO" id="GO:0005507">
    <property type="term" value="F:copper ion binding"/>
    <property type="evidence" value="ECO:0007669"/>
    <property type="project" value="TreeGrafter"/>
</dbReference>
<name>A0A5E4LS06_9ARCH</name>
<sequence length="101" mass="11623">MIIVLTTYSNKKKAQGIAKEIIKQNLAACVNVIKIESSHYKWNGKFCETGEFLLVIKTANKNYKRLEKFIKKNHPYKMPEIIQLKVSGGFSAYLDWVDQAI</sequence>
<evidence type="ECO:0000313" key="2">
    <source>
        <dbReference type="EMBL" id="VVC04895.1"/>
    </source>
</evidence>
<protein>
    <submittedName>
        <fullName evidence="2">Divalent-cation tolerance protein CutA</fullName>
    </submittedName>
</protein>
<evidence type="ECO:0000256" key="1">
    <source>
        <dbReference type="ARBA" id="ARBA00010169"/>
    </source>
</evidence>